<evidence type="ECO:0000256" key="1">
    <source>
        <dbReference type="ARBA" id="ARBA00023125"/>
    </source>
</evidence>
<gene>
    <name evidence="4" type="ORF">C241_02234</name>
</gene>
<dbReference type="Proteomes" id="UP000017668">
    <property type="component" value="Unassembled WGS sequence"/>
</dbReference>
<dbReference type="Gene3D" id="1.10.357.10">
    <property type="entry name" value="Tetracycline Repressor, domain 2"/>
    <property type="match status" value="1"/>
</dbReference>
<accession>A0ABN0HQX6</accession>
<comment type="caution">
    <text evidence="4">The sequence shown here is derived from an EMBL/GenBank/DDBJ whole genome shotgun (WGS) entry which is preliminary data.</text>
</comment>
<dbReference type="PANTHER" id="PTHR30055">
    <property type="entry name" value="HTH-TYPE TRANSCRIPTIONAL REGULATOR RUTR"/>
    <property type="match status" value="1"/>
</dbReference>
<evidence type="ECO:0000313" key="4">
    <source>
        <dbReference type="EMBL" id="EKJ97101.1"/>
    </source>
</evidence>
<name>A0ABN0HQX6_RHILU</name>
<dbReference type="PANTHER" id="PTHR30055:SF223">
    <property type="entry name" value="HTH-TYPE TRANSCRIPTIONAL REGULATOR UIDR"/>
    <property type="match status" value="1"/>
</dbReference>
<keyword evidence="5" id="KW-1185">Reference proteome</keyword>
<evidence type="ECO:0000259" key="3">
    <source>
        <dbReference type="PROSITE" id="PS50977"/>
    </source>
</evidence>
<keyword evidence="1 2" id="KW-0238">DNA-binding</keyword>
<dbReference type="Pfam" id="PF00440">
    <property type="entry name" value="TetR_N"/>
    <property type="match status" value="1"/>
</dbReference>
<dbReference type="Pfam" id="PF13972">
    <property type="entry name" value="TetR"/>
    <property type="match status" value="1"/>
</dbReference>
<sequence>MMNGAKRPGRSLTREKILDVTLGLFNERGPDRVTTAEIAGDVKINEGNLYYHFRTKESLVLALFARFENDALALVATVDGADEAAAATYAGFLRQWFSLVWNYRFLFRDLVGLVALAPGLVEPVRTISAAMRLAVGHIVTRMQNAELVDIPEPEREAVLTNLWIVSTYWASYLNLQEGVSEFGSQQLEWGLRQVSSLFRLIFLPRQWPSWRHWEKARNSVSDRGHSAPMENRPFIAGGFITPVFRCRRQAALSRSPCGSSTNLVAAP</sequence>
<evidence type="ECO:0000313" key="5">
    <source>
        <dbReference type="Proteomes" id="UP000017668"/>
    </source>
</evidence>
<feature type="domain" description="HTH tetR-type" evidence="3">
    <location>
        <begin position="11"/>
        <end position="71"/>
    </location>
</feature>
<dbReference type="InterPro" id="IPR001647">
    <property type="entry name" value="HTH_TetR"/>
</dbReference>
<proteinExistence type="predicted"/>
<organism evidence="4 5">
    <name type="scientific">Bradyrhizobium lupini HPC(L)</name>
    <dbReference type="NCBI Taxonomy" id="1229491"/>
    <lineage>
        <taxon>Bacteria</taxon>
        <taxon>Pseudomonadati</taxon>
        <taxon>Pseudomonadota</taxon>
        <taxon>Alphaproteobacteria</taxon>
        <taxon>Hyphomicrobiales</taxon>
        <taxon>Nitrobacteraceae</taxon>
        <taxon>Bradyrhizobium</taxon>
    </lineage>
</organism>
<dbReference type="EMBL" id="AMQQ01000004">
    <property type="protein sequence ID" value="EKJ97101.1"/>
    <property type="molecule type" value="Genomic_DNA"/>
</dbReference>
<dbReference type="SUPFAM" id="SSF46689">
    <property type="entry name" value="Homeodomain-like"/>
    <property type="match status" value="1"/>
</dbReference>
<dbReference type="InterPro" id="IPR025722">
    <property type="entry name" value="TetR"/>
</dbReference>
<reference evidence="4 5" key="1">
    <citation type="journal article" date="2013" name="Genome Announc.">
        <title>Genome Sequence of Rhizobium lupini HPC(L) Isolated from Saline Desert Soil, Kutch (Gujarat).</title>
        <authorList>
            <person name="Agarwal L."/>
            <person name="Purohit H.J."/>
        </authorList>
    </citation>
    <scope>NUCLEOTIDE SEQUENCE [LARGE SCALE GENOMIC DNA]</scope>
    <source>
        <strain evidence="5">HPC(L)</strain>
    </source>
</reference>
<dbReference type="InterPro" id="IPR050109">
    <property type="entry name" value="HTH-type_TetR-like_transc_reg"/>
</dbReference>
<dbReference type="InterPro" id="IPR009057">
    <property type="entry name" value="Homeodomain-like_sf"/>
</dbReference>
<dbReference type="PROSITE" id="PS50977">
    <property type="entry name" value="HTH_TETR_2"/>
    <property type="match status" value="1"/>
</dbReference>
<feature type="DNA-binding region" description="H-T-H motif" evidence="2">
    <location>
        <begin position="34"/>
        <end position="53"/>
    </location>
</feature>
<protein>
    <submittedName>
        <fullName evidence="4">TetR family transcriptional regulator</fullName>
    </submittedName>
</protein>
<dbReference type="PROSITE" id="PS01081">
    <property type="entry name" value="HTH_TETR_1"/>
    <property type="match status" value="1"/>
</dbReference>
<evidence type="ECO:0000256" key="2">
    <source>
        <dbReference type="PROSITE-ProRule" id="PRU00335"/>
    </source>
</evidence>
<dbReference type="InterPro" id="IPR023772">
    <property type="entry name" value="DNA-bd_HTH_TetR-type_CS"/>
</dbReference>
<dbReference type="PRINTS" id="PR00455">
    <property type="entry name" value="HTHTETR"/>
</dbReference>